<feature type="transmembrane region" description="Helical" evidence="1">
    <location>
        <begin position="68"/>
        <end position="88"/>
    </location>
</feature>
<reference evidence="2" key="2">
    <citation type="journal article" date="2015" name="Data Brief">
        <title>Shoot transcriptome of the giant reed, Arundo donax.</title>
        <authorList>
            <person name="Barrero R.A."/>
            <person name="Guerrero F.D."/>
            <person name="Moolhuijzen P."/>
            <person name="Goolsby J.A."/>
            <person name="Tidwell J."/>
            <person name="Bellgard S.E."/>
            <person name="Bellgard M.I."/>
        </authorList>
    </citation>
    <scope>NUCLEOTIDE SEQUENCE</scope>
    <source>
        <tissue evidence="2">Shoot tissue taken approximately 20 cm above the soil surface</tissue>
    </source>
</reference>
<name>A0A0A9BXP0_ARUDO</name>
<keyword evidence="1" id="KW-0812">Transmembrane</keyword>
<protein>
    <submittedName>
        <fullName evidence="2">Uncharacterized protein</fullName>
    </submittedName>
</protein>
<accession>A0A0A9BXP0</accession>
<evidence type="ECO:0000313" key="2">
    <source>
        <dbReference type="EMBL" id="JAD64022.1"/>
    </source>
</evidence>
<keyword evidence="1" id="KW-0472">Membrane</keyword>
<sequence length="102" mass="11805">MNWHAQFHPSFLEHNSNSNVVPCNNKLIASGNQVYTGRILSVRWLSYSILFISLYYFGSFVVHLNFTIVGNFVPFPMVGCQLIICIFWESSPARVELTWKLF</sequence>
<keyword evidence="1" id="KW-1133">Transmembrane helix</keyword>
<reference evidence="2" key="1">
    <citation type="submission" date="2014-09" db="EMBL/GenBank/DDBJ databases">
        <authorList>
            <person name="Magalhaes I.L.F."/>
            <person name="Oliveira U."/>
            <person name="Santos F.R."/>
            <person name="Vidigal T.H.D.A."/>
            <person name="Brescovit A.D."/>
            <person name="Santos A.J."/>
        </authorList>
    </citation>
    <scope>NUCLEOTIDE SEQUENCE</scope>
    <source>
        <tissue evidence="2">Shoot tissue taken approximately 20 cm above the soil surface</tissue>
    </source>
</reference>
<organism evidence="2">
    <name type="scientific">Arundo donax</name>
    <name type="common">Giant reed</name>
    <name type="synonym">Donax arundinaceus</name>
    <dbReference type="NCBI Taxonomy" id="35708"/>
    <lineage>
        <taxon>Eukaryota</taxon>
        <taxon>Viridiplantae</taxon>
        <taxon>Streptophyta</taxon>
        <taxon>Embryophyta</taxon>
        <taxon>Tracheophyta</taxon>
        <taxon>Spermatophyta</taxon>
        <taxon>Magnoliopsida</taxon>
        <taxon>Liliopsida</taxon>
        <taxon>Poales</taxon>
        <taxon>Poaceae</taxon>
        <taxon>PACMAD clade</taxon>
        <taxon>Arundinoideae</taxon>
        <taxon>Arundineae</taxon>
        <taxon>Arundo</taxon>
    </lineage>
</organism>
<dbReference type="AlphaFoldDB" id="A0A0A9BXP0"/>
<dbReference type="EMBL" id="GBRH01233873">
    <property type="protein sequence ID" value="JAD64022.1"/>
    <property type="molecule type" value="Transcribed_RNA"/>
</dbReference>
<evidence type="ECO:0000256" key="1">
    <source>
        <dbReference type="SAM" id="Phobius"/>
    </source>
</evidence>
<feature type="transmembrane region" description="Helical" evidence="1">
    <location>
        <begin position="44"/>
        <end position="62"/>
    </location>
</feature>
<proteinExistence type="predicted"/>